<sequence>MNRHENPNFNSYAQIRLLSIYSMDNWPYLLWLHMDNDNFNVISSSSKGKKLLFAHYCLYC</sequence>
<evidence type="ECO:0000313" key="2">
    <source>
        <dbReference type="Proteomes" id="UP000790347"/>
    </source>
</evidence>
<comment type="caution">
    <text evidence="1">The sequence shown here is derived from an EMBL/GenBank/DDBJ whole genome shotgun (WGS) entry which is preliminary data.</text>
</comment>
<gene>
    <name evidence="1" type="ORF">DERF_011984</name>
</gene>
<dbReference type="AlphaFoldDB" id="A0A922HNR0"/>
<reference evidence="1" key="2">
    <citation type="journal article" date="2022" name="Res Sq">
        <title>Comparative Genomics Reveals Insights into the Divergent Evolution of Astigmatic Mites and Household Pest Adaptations.</title>
        <authorList>
            <person name="Xiong Q."/>
            <person name="Wan A.T.-Y."/>
            <person name="Liu X.-Y."/>
            <person name="Fung C.S.-H."/>
            <person name="Xiao X."/>
            <person name="Malainual N."/>
            <person name="Hou J."/>
            <person name="Wang L."/>
            <person name="Wang M."/>
            <person name="Yang K."/>
            <person name="Cui Y."/>
            <person name="Leung E."/>
            <person name="Nong W."/>
            <person name="Shin S.-K."/>
            <person name="Au S."/>
            <person name="Jeong K.Y."/>
            <person name="Chew F.T."/>
            <person name="Hui J."/>
            <person name="Leung T.F."/>
            <person name="Tungtrongchitr A."/>
            <person name="Zhong N."/>
            <person name="Liu Z."/>
            <person name="Tsui S."/>
        </authorList>
    </citation>
    <scope>NUCLEOTIDE SEQUENCE</scope>
    <source>
        <strain evidence="1">Derf</strain>
        <tissue evidence="1">Whole organism</tissue>
    </source>
</reference>
<reference evidence="1" key="1">
    <citation type="submission" date="2013-05" db="EMBL/GenBank/DDBJ databases">
        <authorList>
            <person name="Yim A.K.Y."/>
            <person name="Chan T.F."/>
            <person name="Ji K.M."/>
            <person name="Liu X.Y."/>
            <person name="Zhou J.W."/>
            <person name="Li R.Q."/>
            <person name="Yang K.Y."/>
            <person name="Li J."/>
            <person name="Li M."/>
            <person name="Law P.T.W."/>
            <person name="Wu Y.L."/>
            <person name="Cai Z.L."/>
            <person name="Qin H."/>
            <person name="Bao Y."/>
            <person name="Leung R.K.K."/>
            <person name="Ng P.K.S."/>
            <person name="Zou J."/>
            <person name="Zhong X.J."/>
            <person name="Ran P.X."/>
            <person name="Zhong N.S."/>
            <person name="Liu Z.G."/>
            <person name="Tsui S.K.W."/>
        </authorList>
    </citation>
    <scope>NUCLEOTIDE SEQUENCE</scope>
    <source>
        <strain evidence="1">Derf</strain>
        <tissue evidence="1">Whole organism</tissue>
    </source>
</reference>
<keyword evidence="2" id="KW-1185">Reference proteome</keyword>
<proteinExistence type="predicted"/>
<organism evidence="1 2">
    <name type="scientific">Dermatophagoides farinae</name>
    <name type="common">American house dust mite</name>
    <dbReference type="NCBI Taxonomy" id="6954"/>
    <lineage>
        <taxon>Eukaryota</taxon>
        <taxon>Metazoa</taxon>
        <taxon>Ecdysozoa</taxon>
        <taxon>Arthropoda</taxon>
        <taxon>Chelicerata</taxon>
        <taxon>Arachnida</taxon>
        <taxon>Acari</taxon>
        <taxon>Acariformes</taxon>
        <taxon>Sarcoptiformes</taxon>
        <taxon>Astigmata</taxon>
        <taxon>Psoroptidia</taxon>
        <taxon>Analgoidea</taxon>
        <taxon>Pyroglyphidae</taxon>
        <taxon>Dermatophagoidinae</taxon>
        <taxon>Dermatophagoides</taxon>
    </lineage>
</organism>
<dbReference type="EMBL" id="ASGP02000006">
    <property type="protein sequence ID" value="KAH9501117.1"/>
    <property type="molecule type" value="Genomic_DNA"/>
</dbReference>
<evidence type="ECO:0000313" key="1">
    <source>
        <dbReference type="EMBL" id="KAH9501117.1"/>
    </source>
</evidence>
<protein>
    <submittedName>
        <fullName evidence="1">Uncharacterized protein</fullName>
    </submittedName>
</protein>
<name>A0A922HNR0_DERFA</name>
<accession>A0A922HNR0</accession>
<dbReference type="Proteomes" id="UP000790347">
    <property type="component" value="Unassembled WGS sequence"/>
</dbReference>